<organism evidence="3 4">
    <name type="scientific">Candidatus Yanofskybacteria bacterium RIFCSPHIGHO2_12_FULL_45_19b</name>
    <dbReference type="NCBI Taxonomy" id="1802689"/>
    <lineage>
        <taxon>Bacteria</taxon>
        <taxon>Candidatus Yanofskyibacteriota</taxon>
    </lineage>
</organism>
<dbReference type="Pfam" id="PF08708">
    <property type="entry name" value="PriCT_1"/>
    <property type="match status" value="1"/>
</dbReference>
<evidence type="ECO:0000313" key="4">
    <source>
        <dbReference type="Proteomes" id="UP000177478"/>
    </source>
</evidence>
<dbReference type="SUPFAM" id="SSF52540">
    <property type="entry name" value="P-loop containing nucleoside triphosphate hydrolases"/>
    <property type="match status" value="1"/>
</dbReference>
<dbReference type="Gene3D" id="3.40.50.300">
    <property type="entry name" value="P-loop containing nucleotide triphosphate hydrolases"/>
    <property type="match status" value="1"/>
</dbReference>
<protein>
    <recommendedName>
        <fullName evidence="5">DNA primase/polymerase bifunctional N-terminal domain-containing protein</fullName>
    </recommendedName>
</protein>
<feature type="domain" description="DNA primase/polymerase bifunctional N-terminal" evidence="2">
    <location>
        <begin position="12"/>
        <end position="166"/>
    </location>
</feature>
<dbReference type="SMART" id="SM00942">
    <property type="entry name" value="PriCT_1"/>
    <property type="match status" value="1"/>
</dbReference>
<accession>A0A1F8G518</accession>
<dbReference type="SUPFAM" id="SSF56747">
    <property type="entry name" value="Prim-pol domain"/>
    <property type="match status" value="1"/>
</dbReference>
<dbReference type="InterPro" id="IPR027417">
    <property type="entry name" value="P-loop_NTPase"/>
</dbReference>
<evidence type="ECO:0000313" key="3">
    <source>
        <dbReference type="EMBL" id="OGN20140.1"/>
    </source>
</evidence>
<comment type="caution">
    <text evidence="3">The sequence shown here is derived from an EMBL/GenBank/DDBJ whole genome shotgun (WGS) entry which is preliminary data.</text>
</comment>
<dbReference type="Pfam" id="PF09250">
    <property type="entry name" value="Prim-Pol"/>
    <property type="match status" value="1"/>
</dbReference>
<dbReference type="InterPro" id="IPR015330">
    <property type="entry name" value="DNA_primase/pol_bifunc_N"/>
</dbReference>
<feature type="domain" description="Primase C-terminal 1" evidence="1">
    <location>
        <begin position="182"/>
        <end position="249"/>
    </location>
</feature>
<dbReference type="AlphaFoldDB" id="A0A1F8G518"/>
<evidence type="ECO:0008006" key="5">
    <source>
        <dbReference type="Google" id="ProtNLM"/>
    </source>
</evidence>
<dbReference type="CDD" id="cd04859">
    <property type="entry name" value="Prim_Pol"/>
    <property type="match status" value="1"/>
</dbReference>
<name>A0A1F8G518_9BACT</name>
<sequence>MKPDNNNLLDWALYYRKIGWSIFPVGGDKKPLIPWTEYQTKFATDKELNRWFSDPNTKGIAVVTGRLSELVVLDIDVAKGAKTEGMHLLPVPTVKTGGGGWHYYYQYPKDKEIRNSAGIVGEHIDIRAEGGYVVAPPSLHPSGNLYEWCDVLSPDEIGVEEIPKWLLEKTSLFNESKINLTEIINGVSEGRRNESATSLIGKLLPYLPKNEWENLGWQFLLTWNKSNKPPLPEIELKTTFLSIANAEIQKRGNSKIETEWTPPISILELCKKDFPEKKWVVENIFERATIGQLSAAPNQWKTWLMWYMAICIATGKKVFDKFEVDKQGVMIVNEEDTEMMLKERTLMLLSEIEDIPIYIHAEKGIKLKDETTARLLEEVKEKKVEVVIFDSLSVIHTADENSATEMGAVFEQMKKFTREGITVLFTNHHRKKSLKKWEQDDLQEQVRGSTVINAVPSGHITCEEKIQDNEKFIIIRQAKLKGAEKLTPFLVRIKKEEGRIDFIYEGAHEESLGATTKLKNELYKIIRASELWLGVKDFMEMVSKSGKPIRDQLGCLVKDKQIQVQTRATLKKRGIPVPVREKESGQEFLYLQLDSASEEPEDIKPNALFDQL</sequence>
<dbReference type="SMART" id="SM00943">
    <property type="entry name" value="Prim-Pol"/>
    <property type="match status" value="1"/>
</dbReference>
<proteinExistence type="predicted"/>
<dbReference type="Pfam" id="PF13481">
    <property type="entry name" value="AAA_25"/>
    <property type="match status" value="1"/>
</dbReference>
<dbReference type="Proteomes" id="UP000177478">
    <property type="component" value="Unassembled WGS sequence"/>
</dbReference>
<dbReference type="STRING" id="1802689.A3F25_01305"/>
<dbReference type="InterPro" id="IPR014820">
    <property type="entry name" value="PriCT_1"/>
</dbReference>
<reference evidence="3 4" key="1">
    <citation type="journal article" date="2016" name="Nat. Commun.">
        <title>Thousands of microbial genomes shed light on interconnected biogeochemical processes in an aquifer system.</title>
        <authorList>
            <person name="Anantharaman K."/>
            <person name="Brown C.T."/>
            <person name="Hug L.A."/>
            <person name="Sharon I."/>
            <person name="Castelle C.J."/>
            <person name="Probst A.J."/>
            <person name="Thomas B.C."/>
            <person name="Singh A."/>
            <person name="Wilkins M.J."/>
            <person name="Karaoz U."/>
            <person name="Brodie E.L."/>
            <person name="Williams K.H."/>
            <person name="Hubbard S.S."/>
            <person name="Banfield J.F."/>
        </authorList>
    </citation>
    <scope>NUCLEOTIDE SEQUENCE [LARGE SCALE GENOMIC DNA]</scope>
</reference>
<evidence type="ECO:0000259" key="1">
    <source>
        <dbReference type="SMART" id="SM00942"/>
    </source>
</evidence>
<evidence type="ECO:0000259" key="2">
    <source>
        <dbReference type="SMART" id="SM00943"/>
    </source>
</evidence>
<dbReference type="Gene3D" id="3.30.720.160">
    <property type="entry name" value="Bifunctional DNA primase/polymerase, N-terminal"/>
    <property type="match status" value="1"/>
</dbReference>
<gene>
    <name evidence="3" type="ORF">A3F25_01305</name>
</gene>
<dbReference type="EMBL" id="MGKD01000008">
    <property type="protein sequence ID" value="OGN20140.1"/>
    <property type="molecule type" value="Genomic_DNA"/>
</dbReference>